<dbReference type="FunFam" id="3.30.160.60:FF:000079">
    <property type="entry name" value="Spalt-like transcription factor 3"/>
    <property type="match status" value="1"/>
</dbReference>
<keyword evidence="2" id="KW-0479">Metal-binding</keyword>
<dbReference type="InterPro" id="IPR013087">
    <property type="entry name" value="Znf_C2H2_type"/>
</dbReference>
<keyword evidence="4 10" id="KW-0863">Zinc-finger</keyword>
<dbReference type="PROSITE" id="PS50157">
    <property type="entry name" value="ZINC_FINGER_C2H2_2"/>
    <property type="match status" value="2"/>
</dbReference>
<proteinExistence type="inferred from homology"/>
<comment type="caution">
    <text evidence="13">The sequence shown here is derived from an EMBL/GenBank/DDBJ whole genome shotgun (WGS) entry which is preliminary data.</text>
</comment>
<evidence type="ECO:0000256" key="9">
    <source>
        <dbReference type="ARBA" id="ARBA00038474"/>
    </source>
</evidence>
<evidence type="ECO:0000256" key="1">
    <source>
        <dbReference type="ARBA" id="ARBA00004123"/>
    </source>
</evidence>
<evidence type="ECO:0000256" key="10">
    <source>
        <dbReference type="PROSITE-ProRule" id="PRU00042"/>
    </source>
</evidence>
<feature type="domain" description="C2H2-type" evidence="12">
    <location>
        <begin position="127"/>
        <end position="154"/>
    </location>
</feature>
<dbReference type="PANTHER" id="PTHR23233:SF84">
    <property type="entry name" value="FI23031P1"/>
    <property type="match status" value="1"/>
</dbReference>
<dbReference type="Proteomes" id="UP001367676">
    <property type="component" value="Unassembled WGS sequence"/>
</dbReference>
<evidence type="ECO:0000256" key="8">
    <source>
        <dbReference type="ARBA" id="ARBA00023242"/>
    </source>
</evidence>
<dbReference type="SUPFAM" id="SSF57667">
    <property type="entry name" value="beta-beta-alpha zinc fingers"/>
    <property type="match status" value="1"/>
</dbReference>
<dbReference type="PROSITE" id="PS00028">
    <property type="entry name" value="ZINC_FINGER_C2H2_1"/>
    <property type="match status" value="2"/>
</dbReference>
<dbReference type="Gene3D" id="3.30.160.60">
    <property type="entry name" value="Classic Zinc Finger"/>
    <property type="match status" value="2"/>
</dbReference>
<dbReference type="InterPro" id="IPR051565">
    <property type="entry name" value="Sal_C2H2-zinc-finger"/>
</dbReference>
<organism evidence="13 14">
    <name type="scientific">Parthenolecanium corni</name>
    <dbReference type="NCBI Taxonomy" id="536013"/>
    <lineage>
        <taxon>Eukaryota</taxon>
        <taxon>Metazoa</taxon>
        <taxon>Ecdysozoa</taxon>
        <taxon>Arthropoda</taxon>
        <taxon>Hexapoda</taxon>
        <taxon>Insecta</taxon>
        <taxon>Pterygota</taxon>
        <taxon>Neoptera</taxon>
        <taxon>Paraneoptera</taxon>
        <taxon>Hemiptera</taxon>
        <taxon>Sternorrhyncha</taxon>
        <taxon>Coccoidea</taxon>
        <taxon>Coccidae</taxon>
        <taxon>Parthenolecanium</taxon>
    </lineage>
</organism>
<dbReference type="GO" id="GO:0000981">
    <property type="term" value="F:DNA-binding transcription factor activity, RNA polymerase II-specific"/>
    <property type="evidence" value="ECO:0007669"/>
    <property type="project" value="TreeGrafter"/>
</dbReference>
<evidence type="ECO:0000313" key="13">
    <source>
        <dbReference type="EMBL" id="KAK7573867.1"/>
    </source>
</evidence>
<dbReference type="Pfam" id="PF00096">
    <property type="entry name" value="zf-C2H2"/>
    <property type="match status" value="2"/>
</dbReference>
<keyword evidence="6" id="KW-0805">Transcription regulation</keyword>
<comment type="subcellular location">
    <subcellularLocation>
        <location evidence="1">Nucleus</location>
    </subcellularLocation>
</comment>
<evidence type="ECO:0000256" key="6">
    <source>
        <dbReference type="ARBA" id="ARBA00023015"/>
    </source>
</evidence>
<evidence type="ECO:0000256" key="3">
    <source>
        <dbReference type="ARBA" id="ARBA00022737"/>
    </source>
</evidence>
<keyword evidence="5" id="KW-0862">Zinc</keyword>
<feature type="region of interest" description="Disordered" evidence="11">
    <location>
        <begin position="1"/>
        <end position="45"/>
    </location>
</feature>
<dbReference type="EMBL" id="JBBCAQ010000037">
    <property type="protein sequence ID" value="KAK7573867.1"/>
    <property type="molecule type" value="Genomic_DNA"/>
</dbReference>
<dbReference type="InterPro" id="IPR036236">
    <property type="entry name" value="Znf_C2H2_sf"/>
</dbReference>
<feature type="domain" description="C2H2-type" evidence="12">
    <location>
        <begin position="155"/>
        <end position="177"/>
    </location>
</feature>
<dbReference type="PANTHER" id="PTHR23233">
    <property type="entry name" value="SAL-LIKE PROTEIN"/>
    <property type="match status" value="1"/>
</dbReference>
<keyword evidence="8" id="KW-0539">Nucleus</keyword>
<dbReference type="GO" id="GO:0005634">
    <property type="term" value="C:nucleus"/>
    <property type="evidence" value="ECO:0007669"/>
    <property type="project" value="UniProtKB-SubCell"/>
</dbReference>
<protein>
    <recommendedName>
        <fullName evidence="12">C2H2-type domain-containing protein</fullName>
    </recommendedName>
</protein>
<evidence type="ECO:0000256" key="4">
    <source>
        <dbReference type="ARBA" id="ARBA00022771"/>
    </source>
</evidence>
<dbReference type="FunFam" id="3.30.160.60:FF:000130">
    <property type="entry name" value="Spalt-like transcription factor 4"/>
    <property type="match status" value="1"/>
</dbReference>
<dbReference type="GO" id="GO:0008270">
    <property type="term" value="F:zinc ion binding"/>
    <property type="evidence" value="ECO:0007669"/>
    <property type="project" value="UniProtKB-KW"/>
</dbReference>
<evidence type="ECO:0000256" key="5">
    <source>
        <dbReference type="ARBA" id="ARBA00022833"/>
    </source>
</evidence>
<feature type="compositionally biased region" description="Basic and acidic residues" evidence="11">
    <location>
        <begin position="9"/>
        <end position="22"/>
    </location>
</feature>
<keyword evidence="14" id="KW-1185">Reference proteome</keyword>
<dbReference type="GO" id="GO:0000978">
    <property type="term" value="F:RNA polymerase II cis-regulatory region sequence-specific DNA binding"/>
    <property type="evidence" value="ECO:0007669"/>
    <property type="project" value="TreeGrafter"/>
</dbReference>
<gene>
    <name evidence="13" type="ORF">V9T40_011058</name>
</gene>
<accession>A0AAN9XY21</accession>
<reference evidence="13 14" key="1">
    <citation type="submission" date="2024-03" db="EMBL/GenBank/DDBJ databases">
        <title>Adaptation during the transition from Ophiocordyceps entomopathogen to insect associate is accompanied by gene loss and intensified selection.</title>
        <authorList>
            <person name="Ward C.M."/>
            <person name="Onetto C.A."/>
            <person name="Borneman A.R."/>
        </authorList>
    </citation>
    <scope>NUCLEOTIDE SEQUENCE [LARGE SCALE GENOMIC DNA]</scope>
    <source>
        <strain evidence="13">AWRI1</strain>
        <tissue evidence="13">Single Adult Female</tissue>
    </source>
</reference>
<dbReference type="AlphaFoldDB" id="A0AAN9XY21"/>
<evidence type="ECO:0000313" key="14">
    <source>
        <dbReference type="Proteomes" id="UP001367676"/>
    </source>
</evidence>
<evidence type="ECO:0000259" key="12">
    <source>
        <dbReference type="PROSITE" id="PS50157"/>
    </source>
</evidence>
<comment type="similarity">
    <text evidence="9">Belongs to the sal C2H2-type zinc-finger protein family.</text>
</comment>
<keyword evidence="3" id="KW-0677">Repeat</keyword>
<name>A0AAN9XY21_9HEMI</name>
<evidence type="ECO:0000256" key="11">
    <source>
        <dbReference type="SAM" id="MobiDB-lite"/>
    </source>
</evidence>
<dbReference type="SMART" id="SM00355">
    <property type="entry name" value="ZnF_C2H2"/>
    <property type="match status" value="2"/>
</dbReference>
<feature type="region of interest" description="Disordered" evidence="11">
    <location>
        <begin position="97"/>
        <end position="117"/>
    </location>
</feature>
<evidence type="ECO:0000256" key="2">
    <source>
        <dbReference type="ARBA" id="ARBA00022723"/>
    </source>
</evidence>
<keyword evidence="7" id="KW-0804">Transcription</keyword>
<sequence>MKQHMLTHKIRDLPPHLFEKKSPGSVSVPSSLVDETSNASSESREPLAAAAAASLHGLSALENLTSAAAVAAASTLSKSATVPNLGSLAISISEPSPVVVPPPRKRSPDTNAISQPVPKRQPNLLKHLCPVCNKNFSSSSALQIHMRTHTGDKPFQCTVCLKAFTTKGNLKVHMGTHMYPNGTARRGRRMSLEIPTLPISGKEQGAEFYRQPNLFLPYLPSHFYNAKVSPD</sequence>
<evidence type="ECO:0000256" key="7">
    <source>
        <dbReference type="ARBA" id="ARBA00023163"/>
    </source>
</evidence>